<evidence type="ECO:0008006" key="3">
    <source>
        <dbReference type="Google" id="ProtNLM"/>
    </source>
</evidence>
<dbReference type="PROSITE" id="PS51257">
    <property type="entry name" value="PROKAR_LIPOPROTEIN"/>
    <property type="match status" value="1"/>
</dbReference>
<dbReference type="RefSeq" id="WP_167314122.1">
    <property type="nucleotide sequence ID" value="NZ_CP050266.1"/>
</dbReference>
<organism evidence="1 2">
    <name type="scientific">Salinivibrio costicola</name>
    <name type="common">Vibrio costicola</name>
    <dbReference type="NCBI Taxonomy" id="51367"/>
    <lineage>
        <taxon>Bacteria</taxon>
        <taxon>Pseudomonadati</taxon>
        <taxon>Pseudomonadota</taxon>
        <taxon>Gammaproteobacteria</taxon>
        <taxon>Vibrionales</taxon>
        <taxon>Vibrionaceae</taxon>
        <taxon>Salinivibrio</taxon>
    </lineage>
</organism>
<evidence type="ECO:0000313" key="2">
    <source>
        <dbReference type="Proteomes" id="UP000501408"/>
    </source>
</evidence>
<keyword evidence="2" id="KW-1185">Reference proteome</keyword>
<protein>
    <recommendedName>
        <fullName evidence="3">Acid phosphatase</fullName>
    </recommendedName>
</protein>
<dbReference type="EMBL" id="CP050266">
    <property type="protein sequence ID" value="QIR05672.1"/>
    <property type="molecule type" value="Genomic_DNA"/>
</dbReference>
<proteinExistence type="predicted"/>
<gene>
    <name evidence="1" type="ORF">HBA18_04385</name>
</gene>
<accession>A0ABX6K3C5</accession>
<evidence type="ECO:0000313" key="1">
    <source>
        <dbReference type="EMBL" id="QIR05672.1"/>
    </source>
</evidence>
<reference evidence="1 2" key="1">
    <citation type="submission" date="2020-03" db="EMBL/GenBank/DDBJ databases">
        <title>Genome mining reveals the biosynthetic pathways of PHA and ectoines of the halophilic strain Salinivibrio costicola M318 isolated from fermented shrimp paste.</title>
        <authorList>
            <person name="Doan T.V."/>
            <person name="Tran L.T."/>
            <person name="Trieu T.A."/>
            <person name="Nguyen Q.V."/>
            <person name="Quach T.N."/>
            <person name="Phi T.Q."/>
            <person name="Kumar S."/>
        </authorList>
    </citation>
    <scope>NUCLEOTIDE SEQUENCE [LARGE SCALE GENOMIC DNA]</scope>
    <source>
        <strain evidence="1 2">M318</strain>
    </source>
</reference>
<sequence length="783" mass="86623">MNKKTLLAASVAIALTGCNGSGSSEQSTPSKDMVTITAIDGYLSNAVVFIDQNNDGNWNKSEPVIAQTNSDGKAQVEREKIKDKGLIGIQIIAEGSPKLNWLEELGLDPQATIDQDLKGQKLNREVALMTPISTLKNKNVVISPLSDLVASRVRQGESEDVAIEAVQSALGVEDSTEIFDDYVGKNKKLHKVAQVLTVSKADSRAKYDEMVLEIANQAVQHVETLTDEQLEDATYKPVITRDDNNGSFKVTENHTVKVNVDALAKLQKKLSDKTTSLMDTDSFPVIDLDISDLFSDTDTTAPVAWSVDSLSPDMGIQISYRENILKLSSNGEALKAGPVVLTLLADDFNSDNKKVGKQAVTLKFTVGTSNKAPVVDTQEKTELQDILDNWYIQQGDVFEQSFSVAALFKDADGAIQSYHIDQFNLEGLVASVDKQGLVRVTGVPKNARQSGTKLVISAKDNKGAMTSTVFSLPDVKEGYQPPVTEPENGFTQALFDDNRVWKMGSLADSDGEIGYAMFLQNGGDYQFCWGGNDEVPDAYKTNISRKTDWSLTNPQSVQQMLVSLDHVTGYVDYEHKRCGSVTLNEGKLQFTLDGAGESVVMERLYHHVDAEGQEQLIMKAFNDELFWLDSSDTPFYQSAQVDSFVYPGVEEYRLMVEQTGVTQSFDGEDPILQYSILMNRFKSNGYYESQSIDYKTQSKDDFFTGGQWRVIQDEFGNELLIQQESSEDQKKRHRYINRKIGDVLVGISWSQDNGGTSSPNYSLSSDNKQVMLDIMDNLPLIQE</sequence>
<dbReference type="Proteomes" id="UP000501408">
    <property type="component" value="Chromosome 1"/>
</dbReference>
<name>A0ABX6K3C5_SALCS</name>